<dbReference type="Proteomes" id="UP000324897">
    <property type="component" value="Unassembled WGS sequence"/>
</dbReference>
<sequence>MRSSSLPTAAYGDSAPLETEAMVPPTPVCMSPLLHASACFGSWRALRFLINREDALGLASDAVLTQAFLDLLKDDEIGSSLATQRAFEAKEGADEVPWPAPASLLEGVTIEGDTALHLLATYGDGENFLKSAGLIYRSAKHLLVAQNRKGDSPLHCAARAGRSEMISLLIALASDESSSGERLKEVVRMENGHKETALHQAIRFGSNHIAELLMAADSELANFPKEGMSPLYLAVFLEQVDTAKSLYRTSDGNLSYSGPNGQNALHAAVLRSQERNLRDQKK</sequence>
<evidence type="ECO:0000256" key="1">
    <source>
        <dbReference type="PROSITE-ProRule" id="PRU00023"/>
    </source>
</evidence>
<dbReference type="InterPro" id="IPR036770">
    <property type="entry name" value="Ankyrin_rpt-contain_sf"/>
</dbReference>
<keyword evidence="3" id="KW-1185">Reference proteome</keyword>
<gene>
    <name evidence="2" type="ORF">EJB05_51034</name>
</gene>
<dbReference type="PANTHER" id="PTHR24121">
    <property type="entry name" value="NO MECHANORECEPTOR POTENTIAL C, ISOFORM D-RELATED"/>
    <property type="match status" value="1"/>
</dbReference>
<proteinExistence type="predicted"/>
<dbReference type="SUPFAM" id="SSF48403">
    <property type="entry name" value="Ankyrin repeat"/>
    <property type="match status" value="1"/>
</dbReference>
<dbReference type="AlphaFoldDB" id="A0A5J9SWN4"/>
<dbReference type="Gene3D" id="1.25.40.20">
    <property type="entry name" value="Ankyrin repeat-containing domain"/>
    <property type="match status" value="2"/>
</dbReference>
<dbReference type="InterPro" id="IPR002110">
    <property type="entry name" value="Ankyrin_rpt"/>
</dbReference>
<dbReference type="PROSITE" id="PS50297">
    <property type="entry name" value="ANK_REP_REGION"/>
    <property type="match status" value="1"/>
</dbReference>
<dbReference type="EMBL" id="RWGY01000177">
    <property type="protein sequence ID" value="TVU03433.1"/>
    <property type="molecule type" value="Genomic_DNA"/>
</dbReference>
<name>A0A5J9SWN4_9POAL</name>
<dbReference type="PROSITE" id="PS50088">
    <property type="entry name" value="ANK_REPEAT"/>
    <property type="match status" value="1"/>
</dbReference>
<dbReference type="Pfam" id="PF12796">
    <property type="entry name" value="Ank_2"/>
    <property type="match status" value="1"/>
</dbReference>
<dbReference type="OrthoDB" id="683657at2759"/>
<comment type="caution">
    <text evidence="2">The sequence shown here is derived from an EMBL/GenBank/DDBJ whole genome shotgun (WGS) entry which is preliminary data.</text>
</comment>
<protein>
    <submittedName>
        <fullName evidence="2">Uncharacterized protein</fullName>
    </submittedName>
</protein>
<dbReference type="SMART" id="SM00248">
    <property type="entry name" value="ANK"/>
    <property type="match status" value="3"/>
</dbReference>
<evidence type="ECO:0000313" key="3">
    <source>
        <dbReference type="Proteomes" id="UP000324897"/>
    </source>
</evidence>
<organism evidence="2 3">
    <name type="scientific">Eragrostis curvula</name>
    <name type="common">weeping love grass</name>
    <dbReference type="NCBI Taxonomy" id="38414"/>
    <lineage>
        <taxon>Eukaryota</taxon>
        <taxon>Viridiplantae</taxon>
        <taxon>Streptophyta</taxon>
        <taxon>Embryophyta</taxon>
        <taxon>Tracheophyta</taxon>
        <taxon>Spermatophyta</taxon>
        <taxon>Magnoliopsida</taxon>
        <taxon>Liliopsida</taxon>
        <taxon>Poales</taxon>
        <taxon>Poaceae</taxon>
        <taxon>PACMAD clade</taxon>
        <taxon>Chloridoideae</taxon>
        <taxon>Eragrostideae</taxon>
        <taxon>Eragrostidinae</taxon>
        <taxon>Eragrostis</taxon>
    </lineage>
</organism>
<keyword evidence="1" id="KW-0040">ANK repeat</keyword>
<accession>A0A5J9SWN4</accession>
<evidence type="ECO:0000313" key="2">
    <source>
        <dbReference type="EMBL" id="TVU03433.1"/>
    </source>
</evidence>
<dbReference type="PANTHER" id="PTHR24121:SF25">
    <property type="entry name" value="PGG DOMAIN-CONTAINING PROTEIN"/>
    <property type="match status" value="1"/>
</dbReference>
<feature type="non-terminal residue" evidence="2">
    <location>
        <position position="1"/>
    </location>
</feature>
<reference evidence="2 3" key="1">
    <citation type="journal article" date="2019" name="Sci. Rep.">
        <title>A high-quality genome of Eragrostis curvula grass provides insights into Poaceae evolution and supports new strategies to enhance forage quality.</title>
        <authorList>
            <person name="Carballo J."/>
            <person name="Santos B.A.C.M."/>
            <person name="Zappacosta D."/>
            <person name="Garbus I."/>
            <person name="Selva J.P."/>
            <person name="Gallo C.A."/>
            <person name="Diaz A."/>
            <person name="Albertini E."/>
            <person name="Caccamo M."/>
            <person name="Echenique V."/>
        </authorList>
    </citation>
    <scope>NUCLEOTIDE SEQUENCE [LARGE SCALE GENOMIC DNA]</scope>
    <source>
        <strain evidence="3">cv. Victoria</strain>
        <tissue evidence="2">Leaf</tissue>
    </source>
</reference>
<dbReference type="Pfam" id="PF00023">
    <property type="entry name" value="Ank"/>
    <property type="match status" value="1"/>
</dbReference>
<dbReference type="Gramene" id="TVU03433">
    <property type="protein sequence ID" value="TVU03433"/>
    <property type="gene ID" value="EJB05_51034"/>
</dbReference>
<feature type="repeat" description="ANK" evidence="1">
    <location>
        <begin position="149"/>
        <end position="181"/>
    </location>
</feature>